<dbReference type="InterPro" id="IPR005471">
    <property type="entry name" value="Tscrpt_reg_IclR_N"/>
</dbReference>
<dbReference type="InterPro" id="IPR043129">
    <property type="entry name" value="ATPase_NBD"/>
</dbReference>
<organism evidence="3 4">
    <name type="scientific">Kribbella albertanoniae</name>
    <dbReference type="NCBI Taxonomy" id="1266829"/>
    <lineage>
        <taxon>Bacteria</taxon>
        <taxon>Bacillati</taxon>
        <taxon>Actinomycetota</taxon>
        <taxon>Actinomycetes</taxon>
        <taxon>Propionibacteriales</taxon>
        <taxon>Kribbellaceae</taxon>
        <taxon>Kribbella</taxon>
    </lineage>
</organism>
<feature type="domain" description="HTH iclR-type" evidence="2">
    <location>
        <begin position="16"/>
        <end position="57"/>
    </location>
</feature>
<dbReference type="PANTHER" id="PTHR18964:SF149">
    <property type="entry name" value="BIFUNCTIONAL UDP-N-ACETYLGLUCOSAMINE 2-EPIMERASE_N-ACETYLMANNOSAMINE KINASE"/>
    <property type="match status" value="1"/>
</dbReference>
<protein>
    <submittedName>
        <fullName evidence="3">ROK family protein</fullName>
    </submittedName>
</protein>
<accession>A0A4R4Q9P6</accession>
<name>A0A4R4Q9P6_9ACTN</name>
<evidence type="ECO:0000313" key="3">
    <source>
        <dbReference type="EMBL" id="TDC31809.1"/>
    </source>
</evidence>
<evidence type="ECO:0000313" key="4">
    <source>
        <dbReference type="Proteomes" id="UP000295075"/>
    </source>
</evidence>
<reference evidence="3 4" key="1">
    <citation type="submission" date="2019-03" db="EMBL/GenBank/DDBJ databases">
        <title>Draft genome sequences of novel Actinobacteria.</title>
        <authorList>
            <person name="Sahin N."/>
            <person name="Ay H."/>
            <person name="Saygin H."/>
        </authorList>
    </citation>
    <scope>NUCLEOTIDE SEQUENCE [LARGE SCALE GENOMIC DNA]</scope>
    <source>
        <strain evidence="3 4">JCM 30547</strain>
    </source>
</reference>
<dbReference type="PANTHER" id="PTHR18964">
    <property type="entry name" value="ROK (REPRESSOR, ORF, KINASE) FAMILY"/>
    <property type="match status" value="1"/>
</dbReference>
<dbReference type="CDD" id="cd23763">
    <property type="entry name" value="ASKHA_ATPase_ROK"/>
    <property type="match status" value="1"/>
</dbReference>
<gene>
    <name evidence="3" type="ORF">E1261_09905</name>
</gene>
<dbReference type="EMBL" id="SMKA01000029">
    <property type="protein sequence ID" value="TDC31809.1"/>
    <property type="molecule type" value="Genomic_DNA"/>
</dbReference>
<dbReference type="RefSeq" id="WP_132405064.1">
    <property type="nucleotide sequence ID" value="NZ_SMKA01000029.1"/>
</dbReference>
<evidence type="ECO:0000259" key="2">
    <source>
        <dbReference type="Pfam" id="PF09339"/>
    </source>
</evidence>
<dbReference type="InterPro" id="IPR036388">
    <property type="entry name" value="WH-like_DNA-bd_sf"/>
</dbReference>
<dbReference type="SUPFAM" id="SSF46785">
    <property type="entry name" value="Winged helix' DNA-binding domain"/>
    <property type="match status" value="1"/>
</dbReference>
<comment type="similarity">
    <text evidence="1">Belongs to the ROK (NagC/XylR) family.</text>
</comment>
<evidence type="ECO:0000256" key="1">
    <source>
        <dbReference type="ARBA" id="ARBA00006479"/>
    </source>
</evidence>
<proteinExistence type="inferred from homology"/>
<dbReference type="Pfam" id="PF09339">
    <property type="entry name" value="HTH_IclR"/>
    <property type="match status" value="1"/>
</dbReference>
<dbReference type="Gene3D" id="1.10.10.10">
    <property type="entry name" value="Winged helix-like DNA-binding domain superfamily/Winged helix DNA-binding domain"/>
    <property type="match status" value="1"/>
</dbReference>
<keyword evidence="4" id="KW-1185">Reference proteome</keyword>
<dbReference type="SUPFAM" id="SSF53067">
    <property type="entry name" value="Actin-like ATPase domain"/>
    <property type="match status" value="1"/>
</dbReference>
<dbReference type="InterPro" id="IPR000600">
    <property type="entry name" value="ROK"/>
</dbReference>
<comment type="caution">
    <text evidence="3">The sequence shown here is derived from an EMBL/GenBank/DDBJ whole genome shotgun (WGS) entry which is preliminary data.</text>
</comment>
<dbReference type="Pfam" id="PF00480">
    <property type="entry name" value="ROK"/>
    <property type="match status" value="2"/>
</dbReference>
<dbReference type="AlphaFoldDB" id="A0A4R4Q9P6"/>
<dbReference type="InterPro" id="IPR036390">
    <property type="entry name" value="WH_DNA-bd_sf"/>
</dbReference>
<dbReference type="OrthoDB" id="3523179at2"/>
<dbReference type="Gene3D" id="3.30.420.40">
    <property type="match status" value="2"/>
</dbReference>
<dbReference type="Proteomes" id="UP000295075">
    <property type="component" value="Unassembled WGS sequence"/>
</dbReference>
<sequence>MSAGTDLGGLRRINELAILAAVRAGADTLTEVVRETGLARASVGEVTRDLVASGWLSEAAPVVRGRGRPAVRYEYRAGAGVLIGADIGAFNLRVAISDLTGHRLTQSRRFTTPEVPARQRLKILDAAINDCLRDTGRDRGDIWGVVAGSTGRVGDGRVLLSAAIPDWTGVDLAGHLRRSLPDALIAIDNDSRLASLAEQKLGPGRPESLVLLQAGRRTGLGLVINGRPHAGFGGVAGDLSRFPALKWEGAMEYLQQSGVAPTSGATKDPVADTLNAAIEGSPEALAAVRRYIRMLANTAGAVVSILDPEVLVLGGSLAAYGDLLLPLLAAELELLCLRMPRLEASTLGADCAVLGALCAAAELVDGALIGSGPGPLPTHARPLVSI</sequence>